<dbReference type="InterPro" id="IPR009269">
    <property type="entry name" value="NKAP_C"/>
</dbReference>
<evidence type="ECO:0000256" key="2">
    <source>
        <dbReference type="SAM" id="MobiDB-lite"/>
    </source>
</evidence>
<dbReference type="Pfam" id="PF06047">
    <property type="entry name" value="Nkap_C"/>
    <property type="match status" value="1"/>
</dbReference>
<feature type="compositionally biased region" description="Polar residues" evidence="2">
    <location>
        <begin position="1"/>
        <end position="15"/>
    </location>
</feature>
<keyword evidence="5" id="KW-1185">Reference proteome</keyword>
<dbReference type="InParanoid" id="B7G6C9"/>
<feature type="non-terminal residue" evidence="4">
    <location>
        <position position="1"/>
    </location>
</feature>
<protein>
    <recommendedName>
        <fullName evidence="3">NF-kappa-B-activating protein C-terminal domain-containing protein</fullName>
    </recommendedName>
</protein>
<accession>B7G6C9</accession>
<feature type="region of interest" description="Disordered" evidence="2">
    <location>
        <begin position="1"/>
        <end position="39"/>
    </location>
</feature>
<dbReference type="OrthoDB" id="273141at2759"/>
<reference evidence="4 5" key="1">
    <citation type="journal article" date="2008" name="Nature">
        <title>The Phaeodactylum genome reveals the evolutionary history of diatom genomes.</title>
        <authorList>
            <person name="Bowler C."/>
            <person name="Allen A.E."/>
            <person name="Badger J.H."/>
            <person name="Grimwood J."/>
            <person name="Jabbari K."/>
            <person name="Kuo A."/>
            <person name="Maheswari U."/>
            <person name="Martens C."/>
            <person name="Maumus F."/>
            <person name="Otillar R.P."/>
            <person name="Rayko E."/>
            <person name="Salamov A."/>
            <person name="Vandepoele K."/>
            <person name="Beszteri B."/>
            <person name="Gruber A."/>
            <person name="Heijde M."/>
            <person name="Katinka M."/>
            <person name="Mock T."/>
            <person name="Valentin K."/>
            <person name="Verret F."/>
            <person name="Berges J.A."/>
            <person name="Brownlee C."/>
            <person name="Cadoret J.P."/>
            <person name="Chiovitti A."/>
            <person name="Choi C.J."/>
            <person name="Coesel S."/>
            <person name="De Martino A."/>
            <person name="Detter J.C."/>
            <person name="Durkin C."/>
            <person name="Falciatore A."/>
            <person name="Fournet J."/>
            <person name="Haruta M."/>
            <person name="Huysman M.J."/>
            <person name="Jenkins B.D."/>
            <person name="Jiroutova K."/>
            <person name="Jorgensen R.E."/>
            <person name="Joubert Y."/>
            <person name="Kaplan A."/>
            <person name="Kroger N."/>
            <person name="Kroth P.G."/>
            <person name="La Roche J."/>
            <person name="Lindquist E."/>
            <person name="Lommer M."/>
            <person name="Martin-Jezequel V."/>
            <person name="Lopez P.J."/>
            <person name="Lucas S."/>
            <person name="Mangogna M."/>
            <person name="McGinnis K."/>
            <person name="Medlin L.K."/>
            <person name="Montsant A."/>
            <person name="Oudot-Le Secq M.P."/>
            <person name="Napoli C."/>
            <person name="Obornik M."/>
            <person name="Parker M.S."/>
            <person name="Petit J.L."/>
            <person name="Porcel B.M."/>
            <person name="Poulsen N."/>
            <person name="Robison M."/>
            <person name="Rychlewski L."/>
            <person name="Rynearson T.A."/>
            <person name="Schmutz J."/>
            <person name="Shapiro H."/>
            <person name="Siaut M."/>
            <person name="Stanley M."/>
            <person name="Sussman M.R."/>
            <person name="Taylor A.R."/>
            <person name="Vardi A."/>
            <person name="von Dassow P."/>
            <person name="Vyverman W."/>
            <person name="Willis A."/>
            <person name="Wyrwicz L.S."/>
            <person name="Rokhsar D.S."/>
            <person name="Weissenbach J."/>
            <person name="Armbrust E.V."/>
            <person name="Green B.R."/>
            <person name="Van de Peer Y."/>
            <person name="Grigoriev I.V."/>
        </authorList>
    </citation>
    <scope>NUCLEOTIDE SEQUENCE [LARGE SCALE GENOMIC DNA]</scope>
    <source>
        <strain evidence="4 5">CCAP 1055/1</strain>
    </source>
</reference>
<dbReference type="GeneID" id="7203335"/>
<evidence type="ECO:0000256" key="1">
    <source>
        <dbReference type="ARBA" id="ARBA00009313"/>
    </source>
</evidence>
<dbReference type="RefSeq" id="XP_002182551.1">
    <property type="nucleotide sequence ID" value="XM_002182515.1"/>
</dbReference>
<dbReference type="STRING" id="556484.B7G6C9"/>
<dbReference type="AlphaFoldDB" id="B7G6C9"/>
<gene>
    <name evidence="4" type="ORF">PHATRDRAFT_14767</name>
</gene>
<dbReference type="GO" id="GO:0003682">
    <property type="term" value="F:chromatin binding"/>
    <property type="evidence" value="ECO:0007669"/>
    <property type="project" value="InterPro"/>
</dbReference>
<evidence type="ECO:0000259" key="3">
    <source>
        <dbReference type="Pfam" id="PF06047"/>
    </source>
</evidence>
<dbReference type="KEGG" id="pti:PHATRDRAFT_14767"/>
<dbReference type="eggNOG" id="KOG2812">
    <property type="taxonomic scope" value="Eukaryota"/>
</dbReference>
<evidence type="ECO:0000313" key="5">
    <source>
        <dbReference type="Proteomes" id="UP000000759"/>
    </source>
</evidence>
<sequence>QKSGNASDSDDSSVGPQPLSRSNAATNTNQSSSYGKALLPGEGQALAQYVQQNLRIPRRGEIGYTGDEIEKHETSGYVMSGSRHARMNAVRIRKENQVYSAEEQRALALITMEENQQKEAALMQDFRQMLEEKKRARESKGKS</sequence>
<name>B7G6C9_PHATC</name>
<dbReference type="InterPro" id="IPR040466">
    <property type="entry name" value="NKAP"/>
</dbReference>
<reference evidence="5" key="2">
    <citation type="submission" date="2008-08" db="EMBL/GenBank/DDBJ databases">
        <authorList>
            <consortium name="Diatom Consortium"/>
            <person name="Grigoriev I."/>
            <person name="Grimwood J."/>
            <person name="Kuo A."/>
            <person name="Otillar R.P."/>
            <person name="Salamov A."/>
            <person name="Detter J.C."/>
            <person name="Lindquist E."/>
            <person name="Shapiro H."/>
            <person name="Lucas S."/>
            <person name="Glavina del Rio T."/>
            <person name="Pitluck S."/>
            <person name="Rokhsar D."/>
            <person name="Bowler C."/>
        </authorList>
    </citation>
    <scope>GENOME REANNOTATION</scope>
    <source>
        <strain evidence="5">CCAP 1055/1</strain>
    </source>
</reference>
<dbReference type="Proteomes" id="UP000000759">
    <property type="component" value="Chromosome 16"/>
</dbReference>
<feature type="compositionally biased region" description="Low complexity" evidence="2">
    <location>
        <begin position="20"/>
        <end position="33"/>
    </location>
</feature>
<dbReference type="PaxDb" id="2850-Phatr14767"/>
<evidence type="ECO:0000313" key="4">
    <source>
        <dbReference type="EMBL" id="EEC45838.1"/>
    </source>
</evidence>
<dbReference type="GO" id="GO:0010468">
    <property type="term" value="P:regulation of gene expression"/>
    <property type="evidence" value="ECO:0007669"/>
    <property type="project" value="TreeGrafter"/>
</dbReference>
<comment type="similarity">
    <text evidence="1">Belongs to the NKAP family.</text>
</comment>
<dbReference type="GO" id="GO:0005634">
    <property type="term" value="C:nucleus"/>
    <property type="evidence" value="ECO:0007669"/>
    <property type="project" value="TreeGrafter"/>
</dbReference>
<dbReference type="PANTHER" id="PTHR13087">
    <property type="entry name" value="NF-KAPPA B ACTIVATING PROTEIN"/>
    <property type="match status" value="1"/>
</dbReference>
<dbReference type="EMBL" id="CM000618">
    <property type="protein sequence ID" value="EEC45838.1"/>
    <property type="molecule type" value="Genomic_DNA"/>
</dbReference>
<dbReference type="HOGENOM" id="CLU_488764_0_0_1"/>
<feature type="domain" description="NF-kappa-B-activating protein C-terminal" evidence="3">
    <location>
        <begin position="32"/>
        <end position="131"/>
    </location>
</feature>
<proteinExistence type="inferred from homology"/>
<dbReference type="PANTHER" id="PTHR13087:SF0">
    <property type="entry name" value="NFKB ACTIVATING PROTEIN LIKE"/>
    <property type="match status" value="1"/>
</dbReference>
<organism evidence="4 5">
    <name type="scientific">Phaeodactylum tricornutum (strain CCAP 1055/1)</name>
    <dbReference type="NCBI Taxonomy" id="556484"/>
    <lineage>
        <taxon>Eukaryota</taxon>
        <taxon>Sar</taxon>
        <taxon>Stramenopiles</taxon>
        <taxon>Ochrophyta</taxon>
        <taxon>Bacillariophyta</taxon>
        <taxon>Bacillariophyceae</taxon>
        <taxon>Bacillariophycidae</taxon>
        <taxon>Naviculales</taxon>
        <taxon>Phaeodactylaceae</taxon>
        <taxon>Phaeodactylum</taxon>
    </lineage>
</organism>